<feature type="modified residue" description="4-aspartylphosphate" evidence="7">
    <location>
        <position position="52"/>
    </location>
</feature>
<dbReference type="PANTHER" id="PTHR48111:SF22">
    <property type="entry name" value="REGULATOR OF RPOS"/>
    <property type="match status" value="1"/>
</dbReference>
<dbReference type="PROSITE" id="PS50110">
    <property type="entry name" value="RESPONSE_REGULATORY"/>
    <property type="match status" value="1"/>
</dbReference>
<evidence type="ECO:0000256" key="6">
    <source>
        <dbReference type="ARBA" id="ARBA00023163"/>
    </source>
</evidence>
<dbReference type="InterPro" id="IPR016032">
    <property type="entry name" value="Sig_transdc_resp-reg_C-effctor"/>
</dbReference>
<sequence>MKRVLLIKNKRSYAKKIVSALNPKAGFTLTLHNENKGLNIAFEQDWDFIILDWDSLSRPGPEICKQIRSVKTTPLIIVTDHVSSKACIAGLQAGADDYIRKPFAKNELVERMKAILRRVDGLYSNTTNVLQFKELLVDATRNMVTKDGESLSLTKREYDLLLFLIKNKNSILSREILLNKVWGYNVAVNSNIVDLYIGYLRKKLTCKKENRYIQTIHGRGYSMVE</sequence>
<feature type="domain" description="Response regulatory" evidence="9">
    <location>
        <begin position="3"/>
        <end position="116"/>
    </location>
</feature>
<evidence type="ECO:0000256" key="2">
    <source>
        <dbReference type="ARBA" id="ARBA00022553"/>
    </source>
</evidence>
<dbReference type="RefSeq" id="WP_251608488.1">
    <property type="nucleotide sequence ID" value="NZ_JAMQJY010000001.1"/>
</dbReference>
<keyword evidence="4" id="KW-0805">Transcription regulation</keyword>
<keyword evidence="12" id="KW-1185">Reference proteome</keyword>
<evidence type="ECO:0000313" key="11">
    <source>
        <dbReference type="EMBL" id="MCM2676399.1"/>
    </source>
</evidence>
<reference evidence="11" key="1">
    <citation type="submission" date="2022-06" db="EMBL/GenBank/DDBJ databases">
        <title>Alkalicoccobacillus porphyridii sp. nov., isolated from a marine red alga, Porphyridium purpureum and reclassification of Shouchella plakortidis and Shouchella gibsonii as Alkalicoccobacillus plakortidis comb. nov. and Alkalicoccobacillus gibsonii comb. nov.</title>
        <authorList>
            <person name="Kim K.H."/>
            <person name="Lee J.K."/>
            <person name="Han D.M."/>
            <person name="Baek J.H."/>
            <person name="Jeon C.O."/>
        </authorList>
    </citation>
    <scope>NUCLEOTIDE SEQUENCE</scope>
    <source>
        <strain evidence="11">DSM 19153</strain>
    </source>
</reference>
<name>A0ABT0XKG9_9BACI</name>
<dbReference type="InterPro" id="IPR001789">
    <property type="entry name" value="Sig_transdc_resp-reg_receiver"/>
</dbReference>
<evidence type="ECO:0000256" key="5">
    <source>
        <dbReference type="ARBA" id="ARBA00023125"/>
    </source>
</evidence>
<comment type="caution">
    <text evidence="11">The sequence shown here is derived from an EMBL/GenBank/DDBJ whole genome shotgun (WGS) entry which is preliminary data.</text>
</comment>
<dbReference type="Proteomes" id="UP001203665">
    <property type="component" value="Unassembled WGS sequence"/>
</dbReference>
<keyword evidence="2 7" id="KW-0597">Phosphoprotein</keyword>
<dbReference type="Gene3D" id="3.40.50.2300">
    <property type="match status" value="1"/>
</dbReference>
<dbReference type="PROSITE" id="PS51755">
    <property type="entry name" value="OMPR_PHOB"/>
    <property type="match status" value="1"/>
</dbReference>
<keyword evidence="5 8" id="KW-0238">DNA-binding</keyword>
<dbReference type="SUPFAM" id="SSF46894">
    <property type="entry name" value="C-terminal effector domain of the bipartite response regulators"/>
    <property type="match status" value="1"/>
</dbReference>
<dbReference type="PANTHER" id="PTHR48111">
    <property type="entry name" value="REGULATOR OF RPOS"/>
    <property type="match status" value="1"/>
</dbReference>
<gene>
    <name evidence="11" type="ORF">NDM98_13470</name>
</gene>
<organism evidence="11 12">
    <name type="scientific">Alkalicoccobacillus plakortidis</name>
    <dbReference type="NCBI Taxonomy" id="444060"/>
    <lineage>
        <taxon>Bacteria</taxon>
        <taxon>Bacillati</taxon>
        <taxon>Bacillota</taxon>
        <taxon>Bacilli</taxon>
        <taxon>Bacillales</taxon>
        <taxon>Bacillaceae</taxon>
        <taxon>Alkalicoccobacillus</taxon>
    </lineage>
</organism>
<evidence type="ECO:0000256" key="8">
    <source>
        <dbReference type="PROSITE-ProRule" id="PRU01091"/>
    </source>
</evidence>
<keyword evidence="6" id="KW-0804">Transcription</keyword>
<dbReference type="SMART" id="SM00862">
    <property type="entry name" value="Trans_reg_C"/>
    <property type="match status" value="1"/>
</dbReference>
<dbReference type="InterPro" id="IPR036388">
    <property type="entry name" value="WH-like_DNA-bd_sf"/>
</dbReference>
<dbReference type="InterPro" id="IPR001867">
    <property type="entry name" value="OmpR/PhoB-type_DNA-bd"/>
</dbReference>
<evidence type="ECO:0000259" key="9">
    <source>
        <dbReference type="PROSITE" id="PS50110"/>
    </source>
</evidence>
<accession>A0ABT0XKG9</accession>
<dbReference type="Gene3D" id="6.10.250.690">
    <property type="match status" value="1"/>
</dbReference>
<evidence type="ECO:0000259" key="10">
    <source>
        <dbReference type="PROSITE" id="PS51755"/>
    </source>
</evidence>
<dbReference type="CDD" id="cd00383">
    <property type="entry name" value="trans_reg_C"/>
    <property type="match status" value="1"/>
</dbReference>
<feature type="DNA-binding region" description="OmpR/PhoB-type" evidence="8">
    <location>
        <begin position="127"/>
        <end position="225"/>
    </location>
</feature>
<evidence type="ECO:0000256" key="3">
    <source>
        <dbReference type="ARBA" id="ARBA00023012"/>
    </source>
</evidence>
<comment type="subcellular location">
    <subcellularLocation>
        <location evidence="1">Cytoplasm</location>
    </subcellularLocation>
</comment>
<dbReference type="InterPro" id="IPR011006">
    <property type="entry name" value="CheY-like_superfamily"/>
</dbReference>
<dbReference type="Pfam" id="PF00486">
    <property type="entry name" value="Trans_reg_C"/>
    <property type="match status" value="1"/>
</dbReference>
<protein>
    <submittedName>
        <fullName evidence="11">Response regulator transcription factor</fullName>
    </submittedName>
</protein>
<dbReference type="SUPFAM" id="SSF52172">
    <property type="entry name" value="CheY-like"/>
    <property type="match status" value="1"/>
</dbReference>
<evidence type="ECO:0000313" key="12">
    <source>
        <dbReference type="Proteomes" id="UP001203665"/>
    </source>
</evidence>
<dbReference type="Pfam" id="PF00072">
    <property type="entry name" value="Response_reg"/>
    <property type="match status" value="1"/>
</dbReference>
<feature type="domain" description="OmpR/PhoB-type" evidence="10">
    <location>
        <begin position="127"/>
        <end position="225"/>
    </location>
</feature>
<proteinExistence type="predicted"/>
<evidence type="ECO:0000256" key="7">
    <source>
        <dbReference type="PROSITE-ProRule" id="PRU00169"/>
    </source>
</evidence>
<evidence type="ECO:0000256" key="4">
    <source>
        <dbReference type="ARBA" id="ARBA00023015"/>
    </source>
</evidence>
<dbReference type="InterPro" id="IPR039420">
    <property type="entry name" value="WalR-like"/>
</dbReference>
<dbReference type="SMART" id="SM00448">
    <property type="entry name" value="REC"/>
    <property type="match status" value="1"/>
</dbReference>
<evidence type="ECO:0000256" key="1">
    <source>
        <dbReference type="ARBA" id="ARBA00004496"/>
    </source>
</evidence>
<keyword evidence="3" id="KW-0902">Two-component regulatory system</keyword>
<dbReference type="EMBL" id="JAMQJY010000001">
    <property type="protein sequence ID" value="MCM2676399.1"/>
    <property type="molecule type" value="Genomic_DNA"/>
</dbReference>
<dbReference type="Gene3D" id="1.10.10.10">
    <property type="entry name" value="Winged helix-like DNA-binding domain superfamily/Winged helix DNA-binding domain"/>
    <property type="match status" value="1"/>
</dbReference>